<keyword evidence="7" id="KW-0539">Nucleus</keyword>
<dbReference type="OrthoDB" id="8191639at2759"/>
<sequence length="238" mass="26962">MSSKPSASTAGSNWEALQKELKREKTHHKVQFKTIKKEKKVTHKVNRFKAAHSEAMKALKGGDSKAVTDVLALDCEYVGVGYNGNVDQLARVSIVNSEGKVVYDKYVAPREEVTDYRTHVSGIRPGHLVLGMPFNQVQQEVNKLIRNKIVVGHGLANDFRVMNLSHPQRLTRDSANWKPLRKMIDYTGKPSLKFLAQKLLNIRIQEGEHDSIIDAKAALRIYQLHKKRWDSDIKGAKR</sequence>
<dbReference type="InterPro" id="IPR013520">
    <property type="entry name" value="Ribonucl_H"/>
</dbReference>
<keyword evidence="5" id="KW-0378">Hydrolase</keyword>
<comment type="caution">
    <text evidence="9">The sequence shown here is derived from an EMBL/GenBank/DDBJ whole genome shotgun (WGS) entry which is preliminary data.</text>
</comment>
<comment type="similarity">
    <text evidence="2">Belongs to the REXO4 family.</text>
</comment>
<comment type="subcellular location">
    <subcellularLocation>
        <location evidence="1">Nucleus</location>
    </subcellularLocation>
</comment>
<dbReference type="Gene3D" id="3.30.420.10">
    <property type="entry name" value="Ribonuclease H-like superfamily/Ribonuclease H"/>
    <property type="match status" value="1"/>
</dbReference>
<proteinExistence type="inferred from homology"/>
<keyword evidence="4" id="KW-0540">Nuclease</keyword>
<dbReference type="InterPro" id="IPR037431">
    <property type="entry name" value="REX4_DEDDh_dom"/>
</dbReference>
<dbReference type="InterPro" id="IPR012337">
    <property type="entry name" value="RNaseH-like_sf"/>
</dbReference>
<dbReference type="SMART" id="SM00479">
    <property type="entry name" value="EXOIII"/>
    <property type="match status" value="1"/>
</dbReference>
<evidence type="ECO:0000256" key="3">
    <source>
        <dbReference type="ARBA" id="ARBA00016937"/>
    </source>
</evidence>
<evidence type="ECO:0000256" key="7">
    <source>
        <dbReference type="ARBA" id="ARBA00023242"/>
    </source>
</evidence>
<evidence type="ECO:0000256" key="5">
    <source>
        <dbReference type="ARBA" id="ARBA00022801"/>
    </source>
</evidence>
<reference evidence="9" key="1">
    <citation type="submission" date="2020-09" db="EMBL/GenBank/DDBJ databases">
        <authorList>
            <person name="Kikuchi T."/>
        </authorList>
    </citation>
    <scope>NUCLEOTIDE SEQUENCE</scope>
    <source>
        <strain evidence="9">SH1</strain>
    </source>
</reference>
<dbReference type="EMBL" id="CAJFDH010000004">
    <property type="protein sequence ID" value="CAD5218170.1"/>
    <property type="molecule type" value="Genomic_DNA"/>
</dbReference>
<evidence type="ECO:0000256" key="6">
    <source>
        <dbReference type="ARBA" id="ARBA00022839"/>
    </source>
</evidence>
<dbReference type="InterPro" id="IPR036397">
    <property type="entry name" value="RNaseH_sf"/>
</dbReference>
<dbReference type="PANTHER" id="PTHR12801">
    <property type="entry name" value="RNA EXONUCLEASE REXO1 / RECO3 FAMILY MEMBER-RELATED"/>
    <property type="match status" value="1"/>
</dbReference>
<dbReference type="Proteomes" id="UP000614601">
    <property type="component" value="Unassembled WGS sequence"/>
</dbReference>
<evidence type="ECO:0000256" key="1">
    <source>
        <dbReference type="ARBA" id="ARBA00004123"/>
    </source>
</evidence>
<dbReference type="GO" id="GO:0008408">
    <property type="term" value="F:3'-5' exonuclease activity"/>
    <property type="evidence" value="ECO:0007669"/>
    <property type="project" value="InterPro"/>
</dbReference>
<accession>A0A811KTI2</accession>
<dbReference type="InterPro" id="IPR047021">
    <property type="entry name" value="REXO1/3/4-like"/>
</dbReference>
<dbReference type="GO" id="GO:0006364">
    <property type="term" value="P:rRNA processing"/>
    <property type="evidence" value="ECO:0007669"/>
    <property type="project" value="InterPro"/>
</dbReference>
<dbReference type="EMBL" id="CAJFCW020000004">
    <property type="protein sequence ID" value="CAG9109482.1"/>
    <property type="molecule type" value="Genomic_DNA"/>
</dbReference>
<keyword evidence="10" id="KW-1185">Reference proteome</keyword>
<organism evidence="9 10">
    <name type="scientific">Bursaphelenchus okinawaensis</name>
    <dbReference type="NCBI Taxonomy" id="465554"/>
    <lineage>
        <taxon>Eukaryota</taxon>
        <taxon>Metazoa</taxon>
        <taxon>Ecdysozoa</taxon>
        <taxon>Nematoda</taxon>
        <taxon>Chromadorea</taxon>
        <taxon>Rhabditida</taxon>
        <taxon>Tylenchina</taxon>
        <taxon>Tylenchomorpha</taxon>
        <taxon>Aphelenchoidea</taxon>
        <taxon>Aphelenchoididae</taxon>
        <taxon>Bursaphelenchus</taxon>
    </lineage>
</organism>
<dbReference type="GO" id="GO:0005634">
    <property type="term" value="C:nucleus"/>
    <property type="evidence" value="ECO:0007669"/>
    <property type="project" value="UniProtKB-SubCell"/>
</dbReference>
<dbReference type="PANTHER" id="PTHR12801:SF158">
    <property type="entry name" value="RNA EXONUCLEASE 4"/>
    <property type="match status" value="1"/>
</dbReference>
<evidence type="ECO:0000256" key="4">
    <source>
        <dbReference type="ARBA" id="ARBA00022722"/>
    </source>
</evidence>
<feature type="domain" description="Exonuclease" evidence="8">
    <location>
        <begin position="69"/>
        <end position="231"/>
    </location>
</feature>
<dbReference type="Proteomes" id="UP000783686">
    <property type="component" value="Unassembled WGS sequence"/>
</dbReference>
<gene>
    <name evidence="9" type="ORF">BOKJ2_LOCUS7380</name>
</gene>
<dbReference type="FunFam" id="3.30.420.10:FF:000007">
    <property type="entry name" value="Interferon-stimulated exonuclease gene 20"/>
    <property type="match status" value="1"/>
</dbReference>
<dbReference type="GO" id="GO:0003676">
    <property type="term" value="F:nucleic acid binding"/>
    <property type="evidence" value="ECO:0007669"/>
    <property type="project" value="InterPro"/>
</dbReference>
<dbReference type="AlphaFoldDB" id="A0A811KTI2"/>
<evidence type="ECO:0000313" key="10">
    <source>
        <dbReference type="Proteomes" id="UP000614601"/>
    </source>
</evidence>
<name>A0A811KTI2_9BILA</name>
<evidence type="ECO:0000313" key="9">
    <source>
        <dbReference type="EMBL" id="CAD5218170.1"/>
    </source>
</evidence>
<keyword evidence="6" id="KW-0269">Exonuclease</keyword>
<dbReference type="CDD" id="cd06144">
    <property type="entry name" value="REX4_like"/>
    <property type="match status" value="1"/>
</dbReference>
<dbReference type="SUPFAM" id="SSF53098">
    <property type="entry name" value="Ribonuclease H-like"/>
    <property type="match status" value="1"/>
</dbReference>
<protein>
    <recommendedName>
        <fullName evidence="3">RNA exonuclease 4</fullName>
    </recommendedName>
</protein>
<evidence type="ECO:0000256" key="2">
    <source>
        <dbReference type="ARBA" id="ARBA00010489"/>
    </source>
</evidence>
<dbReference type="Pfam" id="PF00929">
    <property type="entry name" value="RNase_T"/>
    <property type="match status" value="1"/>
</dbReference>
<evidence type="ECO:0000259" key="8">
    <source>
        <dbReference type="SMART" id="SM00479"/>
    </source>
</evidence>